<organism evidence="2 3">
    <name type="scientific">Clytia hemisphaerica</name>
    <dbReference type="NCBI Taxonomy" id="252671"/>
    <lineage>
        <taxon>Eukaryota</taxon>
        <taxon>Metazoa</taxon>
        <taxon>Cnidaria</taxon>
        <taxon>Hydrozoa</taxon>
        <taxon>Hydroidolina</taxon>
        <taxon>Leptothecata</taxon>
        <taxon>Obeliida</taxon>
        <taxon>Clytiidae</taxon>
        <taxon>Clytia</taxon>
    </lineage>
</organism>
<feature type="compositionally biased region" description="Basic and acidic residues" evidence="1">
    <location>
        <begin position="49"/>
        <end position="68"/>
    </location>
</feature>
<feature type="region of interest" description="Disordered" evidence="1">
    <location>
        <begin position="138"/>
        <end position="161"/>
    </location>
</feature>
<feature type="region of interest" description="Disordered" evidence="1">
    <location>
        <begin position="38"/>
        <end position="77"/>
    </location>
</feature>
<reference evidence="2" key="1">
    <citation type="submission" date="2021-01" db="UniProtKB">
        <authorList>
            <consortium name="EnsemblMetazoa"/>
        </authorList>
    </citation>
    <scope>IDENTIFICATION</scope>
</reference>
<dbReference type="Proteomes" id="UP000594262">
    <property type="component" value="Unplaced"/>
</dbReference>
<sequence length="175" mass="20348">SPHSGDNKRLTEEAINRVLGLHPEMDKKELKAAAVINFRSRKDTKRKMERNPNYKTDSAKSSRKDTKLNNRRRALQSLNVDAMTRATITKILVPELMSSEDEEEDGEEKMFITRKLTWRSEGVDSCLSKLDEIHKQSQSKHARYRAFKRNPGPPSLRPEPVWSPEMEKVFSYFDE</sequence>
<proteinExistence type="predicted"/>
<dbReference type="AlphaFoldDB" id="A0A7M5WLV4"/>
<feature type="compositionally biased region" description="Basic residues" evidence="1">
    <location>
        <begin position="138"/>
        <end position="148"/>
    </location>
</feature>
<evidence type="ECO:0000256" key="1">
    <source>
        <dbReference type="SAM" id="MobiDB-lite"/>
    </source>
</evidence>
<dbReference type="OrthoDB" id="6036517at2759"/>
<protein>
    <submittedName>
        <fullName evidence="2">Uncharacterized protein</fullName>
    </submittedName>
</protein>
<name>A0A7M5WLV4_9CNID</name>
<evidence type="ECO:0000313" key="2">
    <source>
        <dbReference type="EnsemblMetazoa" id="CLYHEMP010247.1"/>
    </source>
</evidence>
<keyword evidence="3" id="KW-1185">Reference proteome</keyword>
<dbReference type="EnsemblMetazoa" id="CLYHEMT010247.1">
    <property type="protein sequence ID" value="CLYHEMP010247.1"/>
    <property type="gene ID" value="CLYHEMG010247"/>
</dbReference>
<evidence type="ECO:0000313" key="3">
    <source>
        <dbReference type="Proteomes" id="UP000594262"/>
    </source>
</evidence>
<accession>A0A7M5WLV4</accession>